<evidence type="ECO:0000256" key="2">
    <source>
        <dbReference type="ARBA" id="ARBA00008554"/>
    </source>
</evidence>
<dbReference type="Gene3D" id="1.10.1090.10">
    <property type="entry name" value="Cytochrome b-c1 complex subunit 7"/>
    <property type="match status" value="1"/>
</dbReference>
<keyword evidence="8 9" id="KW-0472">Membrane</keyword>
<comment type="function">
    <text evidence="9">Component of the ubiquinol-cytochrome c oxidoreductase, a multisubunit transmembrane complex that is part of the mitochondrial electron transport chain which drives oxidative phosphorylation.</text>
</comment>
<keyword evidence="3 9" id="KW-0813">Transport</keyword>
<sequence length="127" mass="15192">MIFGPTSLSLAPRIAQSKSLLAYFKPIAAWYTDLMGYRKYGLKYDDLILEENKDMFRAINRLPERELYDRGFRFKRASQASIMHAPLSKEQWTKPEEDTQYLRPHIDSVVEENKERQYWDNLKVERK</sequence>
<evidence type="ECO:0000313" key="10">
    <source>
        <dbReference type="EMBL" id="EFJ00199.1"/>
    </source>
</evidence>
<dbReference type="OMA" id="PLAQWYT"/>
<dbReference type="PANTHER" id="PTHR12022">
    <property type="entry name" value="UBIQUINOL-CYTOCHROME C REDUCTASE COMPLEX 14 KD PROTEIN"/>
    <property type="match status" value="1"/>
</dbReference>
<dbReference type="FunFam" id="1.10.1090.10:FF:000001">
    <property type="entry name" value="Cytochrome b-c1 complex subunit 7"/>
    <property type="match status" value="1"/>
</dbReference>
<name>D8PWE7_SCHCM</name>
<dbReference type="Proteomes" id="UP000007431">
    <property type="component" value="Unassembled WGS sequence"/>
</dbReference>
<evidence type="ECO:0000256" key="5">
    <source>
        <dbReference type="ARBA" id="ARBA00022792"/>
    </source>
</evidence>
<keyword evidence="7 9" id="KW-0496">Mitochondrion</keyword>
<keyword evidence="6 9" id="KW-0249">Electron transport</keyword>
<dbReference type="InterPro" id="IPR036544">
    <property type="entry name" value="QCR7_sf"/>
</dbReference>
<dbReference type="GO" id="GO:0006122">
    <property type="term" value="P:mitochondrial electron transport, ubiquinol to cytochrome c"/>
    <property type="evidence" value="ECO:0007669"/>
    <property type="project" value="EnsemblFungi"/>
</dbReference>
<dbReference type="InParanoid" id="D8PWE7"/>
<organism evidence="11">
    <name type="scientific">Schizophyllum commune (strain H4-8 / FGSC 9210)</name>
    <name type="common">Split gill fungus</name>
    <dbReference type="NCBI Taxonomy" id="578458"/>
    <lineage>
        <taxon>Eukaryota</taxon>
        <taxon>Fungi</taxon>
        <taxon>Dikarya</taxon>
        <taxon>Basidiomycota</taxon>
        <taxon>Agaricomycotina</taxon>
        <taxon>Agaricomycetes</taxon>
        <taxon>Agaricomycetidae</taxon>
        <taxon>Agaricales</taxon>
        <taxon>Schizophyllaceae</taxon>
        <taxon>Schizophyllum</taxon>
    </lineage>
</organism>
<dbReference type="EMBL" id="GL377303">
    <property type="protein sequence ID" value="EFJ00199.1"/>
    <property type="molecule type" value="Genomic_DNA"/>
</dbReference>
<keyword evidence="5 9" id="KW-0999">Mitochondrion inner membrane</keyword>
<protein>
    <recommendedName>
        <fullName evidence="9">Cytochrome b-c1 complex subunit 7</fullName>
    </recommendedName>
</protein>
<evidence type="ECO:0000313" key="11">
    <source>
        <dbReference type="Proteomes" id="UP000007431"/>
    </source>
</evidence>
<dbReference type="Pfam" id="PF02271">
    <property type="entry name" value="UCR_14kD"/>
    <property type="match status" value="1"/>
</dbReference>
<dbReference type="SUPFAM" id="SSF81524">
    <property type="entry name" value="14 kDa protein of cytochrome bc1 complex (Ubiquinol-cytochrome c reductase)"/>
    <property type="match status" value="1"/>
</dbReference>
<dbReference type="GO" id="GO:0008121">
    <property type="term" value="F:quinol-cytochrome-c reductase activity"/>
    <property type="evidence" value="ECO:0007669"/>
    <property type="project" value="EnsemblFungi"/>
</dbReference>
<evidence type="ECO:0000256" key="9">
    <source>
        <dbReference type="PIRNR" id="PIRNR000022"/>
    </source>
</evidence>
<keyword evidence="4 9" id="KW-0679">Respiratory chain</keyword>
<evidence type="ECO:0000256" key="3">
    <source>
        <dbReference type="ARBA" id="ARBA00022448"/>
    </source>
</evidence>
<dbReference type="GeneID" id="9597359"/>
<dbReference type="PANTHER" id="PTHR12022:SF0">
    <property type="entry name" value="CYTOCHROME B-C1 COMPLEX SUBUNIT 7"/>
    <property type="match status" value="1"/>
</dbReference>
<proteinExistence type="inferred from homology"/>
<gene>
    <name evidence="10" type="ORF">SCHCODRAFT_84488</name>
</gene>
<evidence type="ECO:0000256" key="1">
    <source>
        <dbReference type="ARBA" id="ARBA00004443"/>
    </source>
</evidence>
<comment type="subcellular location">
    <subcellularLocation>
        <location evidence="1">Mitochondrion inner membrane</location>
        <topology evidence="1">Peripheral membrane protein</topology>
        <orientation evidence="1">Matrix side</orientation>
    </subcellularLocation>
</comment>
<dbReference type="RefSeq" id="XP_003035101.1">
    <property type="nucleotide sequence ID" value="XM_003035055.1"/>
</dbReference>
<comment type="similarity">
    <text evidence="2 9">Belongs to the UQCRB/QCR7 family.</text>
</comment>
<dbReference type="eggNOG" id="KOG3440">
    <property type="taxonomic scope" value="Eukaryota"/>
</dbReference>
<dbReference type="PIRSF" id="PIRSF000022">
    <property type="entry name" value="Bc1_14K"/>
    <property type="match status" value="1"/>
</dbReference>
<dbReference type="AlphaFoldDB" id="D8PWE7"/>
<evidence type="ECO:0000256" key="6">
    <source>
        <dbReference type="ARBA" id="ARBA00022982"/>
    </source>
</evidence>
<dbReference type="VEuPathDB" id="FungiDB:SCHCODRAFT_02606653"/>
<dbReference type="FunCoup" id="D8PWE7">
    <property type="interactions" value="92"/>
</dbReference>
<accession>D8PWE7</accession>
<evidence type="ECO:0000256" key="8">
    <source>
        <dbReference type="ARBA" id="ARBA00023136"/>
    </source>
</evidence>
<keyword evidence="11" id="KW-1185">Reference proteome</keyword>
<dbReference type="GO" id="GO:0034551">
    <property type="term" value="P:mitochondrial respiratory chain complex III assembly"/>
    <property type="evidence" value="ECO:0007669"/>
    <property type="project" value="EnsemblFungi"/>
</dbReference>
<reference evidence="10 11" key="1">
    <citation type="journal article" date="2010" name="Nat. Biotechnol.">
        <title>Genome sequence of the model mushroom Schizophyllum commune.</title>
        <authorList>
            <person name="Ohm R.A."/>
            <person name="de Jong J.F."/>
            <person name="Lugones L.G."/>
            <person name="Aerts A."/>
            <person name="Kothe E."/>
            <person name="Stajich J.E."/>
            <person name="de Vries R.P."/>
            <person name="Record E."/>
            <person name="Levasseur A."/>
            <person name="Baker S.E."/>
            <person name="Bartholomew K.A."/>
            <person name="Coutinho P.M."/>
            <person name="Erdmann S."/>
            <person name="Fowler T.J."/>
            <person name="Gathman A.C."/>
            <person name="Lombard V."/>
            <person name="Henrissat B."/>
            <person name="Knabe N."/>
            <person name="Kuees U."/>
            <person name="Lilly W.W."/>
            <person name="Lindquist E."/>
            <person name="Lucas S."/>
            <person name="Magnuson J.K."/>
            <person name="Piumi F."/>
            <person name="Raudaskoski M."/>
            <person name="Salamov A."/>
            <person name="Schmutz J."/>
            <person name="Schwarze F.W.M.R."/>
            <person name="vanKuyk P.A."/>
            <person name="Horton J.S."/>
            <person name="Grigoriev I.V."/>
            <person name="Woesten H.A.B."/>
        </authorList>
    </citation>
    <scope>NUCLEOTIDE SEQUENCE [LARGE SCALE GENOMIC DNA]</scope>
    <source>
        <strain evidence="11">H4-8 / FGSC 9210</strain>
    </source>
</reference>
<dbReference type="OrthoDB" id="425749at2759"/>
<dbReference type="HOGENOM" id="CLU_115154_1_0_1"/>
<dbReference type="KEGG" id="scm:SCHCO_02606653"/>
<dbReference type="GO" id="GO:0045275">
    <property type="term" value="C:respiratory chain complex III"/>
    <property type="evidence" value="ECO:0007669"/>
    <property type="project" value="EnsemblFungi"/>
</dbReference>
<dbReference type="InterPro" id="IPR003197">
    <property type="entry name" value="QCR7"/>
</dbReference>
<dbReference type="STRING" id="578458.D8PWE7"/>
<evidence type="ECO:0000256" key="7">
    <source>
        <dbReference type="ARBA" id="ARBA00023128"/>
    </source>
</evidence>
<evidence type="ECO:0000256" key="4">
    <source>
        <dbReference type="ARBA" id="ARBA00022660"/>
    </source>
</evidence>
<dbReference type="GO" id="GO:0099617">
    <property type="term" value="C:matrix side of mitochondrial inner membrane"/>
    <property type="evidence" value="ECO:0007669"/>
    <property type="project" value="EnsemblFungi"/>
</dbReference>